<feature type="transmembrane region" description="Helical" evidence="17">
    <location>
        <begin position="415"/>
        <end position="434"/>
    </location>
</feature>
<comment type="subcellular location">
    <subcellularLocation>
        <location evidence="2 17">Mitochondrion membrane</location>
        <topology evidence="2 17">Multi-pass membrane protein</topology>
    </subcellularLocation>
</comment>
<evidence type="ECO:0000256" key="11">
    <source>
        <dbReference type="ARBA" id="ARBA00022989"/>
    </source>
</evidence>
<dbReference type="GO" id="GO:0008137">
    <property type="term" value="F:NADH dehydrogenase (ubiquinone) activity"/>
    <property type="evidence" value="ECO:0007669"/>
    <property type="project" value="UniProtKB-UniRule"/>
</dbReference>
<evidence type="ECO:0000256" key="15">
    <source>
        <dbReference type="ARBA" id="ARBA00023136"/>
    </source>
</evidence>
<feature type="domain" description="NADH:ubiquinone oxidoreductase chain 4 N-terminal" evidence="19">
    <location>
        <begin position="1"/>
        <end position="99"/>
    </location>
</feature>
<evidence type="ECO:0000256" key="7">
    <source>
        <dbReference type="ARBA" id="ARBA00022660"/>
    </source>
</evidence>
<gene>
    <name evidence="20" type="primary">nad4</name>
</gene>
<dbReference type="InterPro" id="IPR001750">
    <property type="entry name" value="ND/Mrp_TM"/>
</dbReference>
<evidence type="ECO:0000256" key="6">
    <source>
        <dbReference type="ARBA" id="ARBA00022448"/>
    </source>
</evidence>
<feature type="transmembrane region" description="Helical" evidence="17">
    <location>
        <begin position="210"/>
        <end position="228"/>
    </location>
</feature>
<feature type="transmembrane region" description="Helical" evidence="17">
    <location>
        <begin position="375"/>
        <end position="395"/>
    </location>
</feature>
<feature type="domain" description="NADH:quinone oxidoreductase/Mrp antiporter transmembrane" evidence="18">
    <location>
        <begin position="102"/>
        <end position="384"/>
    </location>
</feature>
<evidence type="ECO:0000256" key="4">
    <source>
        <dbReference type="ARBA" id="ARBA00012944"/>
    </source>
</evidence>
<keyword evidence="9" id="KW-1278">Translocase</keyword>
<comment type="function">
    <text evidence="1">Core subunit of the mitochondrial membrane respiratory chain NADH dehydrogenase (Complex I) that is believed to belong to the minimal assembly required for catalysis. Complex I functions in the transfer of electrons from NADH to the respiratory chain. The immediate electron acceptor for the enzyme is believed to be ubiquinone.</text>
</comment>
<keyword evidence="12 17" id="KW-0520">NAD</keyword>
<keyword evidence="10 17" id="KW-0249">Electron transport</keyword>
<evidence type="ECO:0000256" key="2">
    <source>
        <dbReference type="ARBA" id="ARBA00004225"/>
    </source>
</evidence>
<dbReference type="PROSITE" id="PS51257">
    <property type="entry name" value="PROKAR_LIPOPROTEIN"/>
    <property type="match status" value="1"/>
</dbReference>
<feature type="transmembrane region" description="Helical" evidence="17">
    <location>
        <begin position="240"/>
        <end position="260"/>
    </location>
</feature>
<keyword evidence="15 17" id="KW-0472">Membrane</keyword>
<dbReference type="Pfam" id="PF00361">
    <property type="entry name" value="Proton_antipo_M"/>
    <property type="match status" value="1"/>
</dbReference>
<feature type="transmembrane region" description="Helical" evidence="17">
    <location>
        <begin position="7"/>
        <end position="33"/>
    </location>
</feature>
<comment type="similarity">
    <text evidence="3 17">Belongs to the complex I subunit 4 family.</text>
</comment>
<protein>
    <recommendedName>
        <fullName evidence="5 17">NADH-ubiquinone oxidoreductase chain 4</fullName>
        <ecNumber evidence="4 17">7.1.1.2</ecNumber>
    </recommendedName>
</protein>
<keyword evidence="6 17" id="KW-0813">Transport</keyword>
<feature type="transmembrane region" description="Helical" evidence="17">
    <location>
        <begin position="106"/>
        <end position="128"/>
    </location>
</feature>
<feature type="transmembrane region" description="Helical" evidence="17">
    <location>
        <begin position="267"/>
        <end position="286"/>
    </location>
</feature>
<feature type="transmembrane region" description="Helical" evidence="17">
    <location>
        <begin position="84"/>
        <end position="100"/>
    </location>
</feature>
<dbReference type="EC" id="7.1.1.2" evidence="4 17"/>
<dbReference type="Pfam" id="PF01059">
    <property type="entry name" value="Oxidored_q5_N"/>
    <property type="match status" value="1"/>
</dbReference>
<dbReference type="GO" id="GO:0031966">
    <property type="term" value="C:mitochondrial membrane"/>
    <property type="evidence" value="ECO:0007669"/>
    <property type="project" value="UniProtKB-SubCell"/>
</dbReference>
<organism evidence="20">
    <name type="scientific">Cerophytidae sp. BMNH 900085</name>
    <dbReference type="NCBI Taxonomy" id="1903808"/>
    <lineage>
        <taxon>Eukaryota</taxon>
        <taxon>Metazoa</taxon>
        <taxon>Ecdysozoa</taxon>
        <taxon>Arthropoda</taxon>
        <taxon>Hexapoda</taxon>
        <taxon>Insecta</taxon>
        <taxon>Pterygota</taxon>
        <taxon>Neoptera</taxon>
        <taxon>Endopterygota</taxon>
        <taxon>Coleoptera</taxon>
        <taxon>Polyphaga</taxon>
        <taxon>Elateriformia</taxon>
        <taxon>Elateroidea</taxon>
        <taxon>Cerophytidae</taxon>
    </lineage>
</organism>
<evidence type="ECO:0000256" key="5">
    <source>
        <dbReference type="ARBA" id="ARBA00021006"/>
    </source>
</evidence>
<feature type="transmembrane region" description="Helical" evidence="17">
    <location>
        <begin position="135"/>
        <end position="156"/>
    </location>
</feature>
<comment type="catalytic activity">
    <reaction evidence="16 17">
        <text>a ubiquinone + NADH + 5 H(+)(in) = a ubiquinol + NAD(+) + 4 H(+)(out)</text>
        <dbReference type="Rhea" id="RHEA:29091"/>
        <dbReference type="Rhea" id="RHEA-COMP:9565"/>
        <dbReference type="Rhea" id="RHEA-COMP:9566"/>
        <dbReference type="ChEBI" id="CHEBI:15378"/>
        <dbReference type="ChEBI" id="CHEBI:16389"/>
        <dbReference type="ChEBI" id="CHEBI:17976"/>
        <dbReference type="ChEBI" id="CHEBI:57540"/>
        <dbReference type="ChEBI" id="CHEBI:57945"/>
        <dbReference type="EC" id="7.1.1.2"/>
    </reaction>
</comment>
<evidence type="ECO:0000256" key="17">
    <source>
        <dbReference type="RuleBase" id="RU003297"/>
    </source>
</evidence>
<dbReference type="GO" id="GO:0048039">
    <property type="term" value="F:ubiquinone binding"/>
    <property type="evidence" value="ECO:0007669"/>
    <property type="project" value="TreeGrafter"/>
</dbReference>
<dbReference type="InterPro" id="IPR000260">
    <property type="entry name" value="NADH4_N"/>
</dbReference>
<keyword evidence="8 17" id="KW-0812">Transmembrane</keyword>
<dbReference type="PANTHER" id="PTHR43507">
    <property type="entry name" value="NADH-UBIQUINONE OXIDOREDUCTASE CHAIN 4"/>
    <property type="match status" value="1"/>
</dbReference>
<evidence type="ECO:0000256" key="1">
    <source>
        <dbReference type="ARBA" id="ARBA00003257"/>
    </source>
</evidence>
<comment type="function">
    <text evidence="17">Core subunit of the mitochondrial membrane respiratory chain NADH dehydrogenase (Complex I) which catalyzes electron transfer from NADH through the respiratory chain, using ubiquinone as an electron acceptor. Essential for the catalytic activity and assembly of complex I.</text>
</comment>
<evidence type="ECO:0000256" key="14">
    <source>
        <dbReference type="ARBA" id="ARBA00023128"/>
    </source>
</evidence>
<feature type="transmembrane region" description="Helical" evidence="17">
    <location>
        <begin position="53"/>
        <end position="72"/>
    </location>
</feature>
<geneLocation type="mitochondrion" evidence="20"/>
<evidence type="ECO:0000256" key="16">
    <source>
        <dbReference type="ARBA" id="ARBA00049551"/>
    </source>
</evidence>
<accession>A0A343A4J1</accession>
<dbReference type="PANTHER" id="PTHR43507:SF20">
    <property type="entry name" value="NADH-UBIQUINONE OXIDOREDUCTASE CHAIN 4"/>
    <property type="match status" value="1"/>
</dbReference>
<dbReference type="EMBL" id="KX035161">
    <property type="protein sequence ID" value="AOY39469.1"/>
    <property type="molecule type" value="Genomic_DNA"/>
</dbReference>
<reference evidence="20" key="1">
    <citation type="submission" date="2016-04" db="EMBL/GenBank/DDBJ databases">
        <title>Mitochondria of unsequenced beetle families.</title>
        <authorList>
            <person name="Linard B."/>
            <person name="Andujar C."/>
            <person name="Arribas P."/>
            <person name="Vogler A.P."/>
        </authorList>
    </citation>
    <scope>NUCLEOTIDE SEQUENCE</scope>
</reference>
<proteinExistence type="inferred from homology"/>
<evidence type="ECO:0000256" key="13">
    <source>
        <dbReference type="ARBA" id="ARBA00023075"/>
    </source>
</evidence>
<dbReference type="GO" id="GO:0042773">
    <property type="term" value="P:ATP synthesis coupled electron transport"/>
    <property type="evidence" value="ECO:0007669"/>
    <property type="project" value="InterPro"/>
</dbReference>
<dbReference type="GO" id="GO:0003954">
    <property type="term" value="F:NADH dehydrogenase activity"/>
    <property type="evidence" value="ECO:0007669"/>
    <property type="project" value="TreeGrafter"/>
</dbReference>
<evidence type="ECO:0000256" key="10">
    <source>
        <dbReference type="ARBA" id="ARBA00022982"/>
    </source>
</evidence>
<keyword evidence="11 17" id="KW-1133">Transmembrane helix</keyword>
<feature type="transmembrane region" description="Helical" evidence="17">
    <location>
        <begin position="176"/>
        <end position="198"/>
    </location>
</feature>
<dbReference type="InterPro" id="IPR003918">
    <property type="entry name" value="NADH_UbQ_OxRdtase"/>
</dbReference>
<evidence type="ECO:0000256" key="3">
    <source>
        <dbReference type="ARBA" id="ARBA00009025"/>
    </source>
</evidence>
<evidence type="ECO:0000256" key="9">
    <source>
        <dbReference type="ARBA" id="ARBA00022967"/>
    </source>
</evidence>
<sequence length="435" mass="51165">MMKFIFFMIFLIPLQYFWFSCLMYMLIFLKIYILYSFYYHYSFIGMNLGIDMFSFLFILLTLWIGFLMFIASKLIYLNNNFSKFFTVLLNILILVLILTFCSLNIFLFYIFFEISIIPTLMLIIGWGYQPERIQAGFYMIMYTLTGSLPMMISLFYMYMNFNSLDFMFITNMSNIYLFLLINMIFLVKIPMFSLHLWLPKAHVEAPVSGSMILAGIMLKLGGYGLLRFMKFFSLLINDMILYFSVFSLVGSMLISLLCMIQTDLKMLIAYSSVSHMGMVLSGTMIMKEWSVLGSLLLMIGHGLCSSALFCLANLFYEFMNTRSMYLIKGMIKYFPLMSMWWFLLCACNLSCPPSLNLFSEIFIFNGIFSYSKMIVLIGLILIFFSGAYSIFMFFIINHGKLMKCYSFNFLKLSDYFMLFLHWFPLNILFFMISMI</sequence>
<evidence type="ECO:0000259" key="18">
    <source>
        <dbReference type="Pfam" id="PF00361"/>
    </source>
</evidence>
<evidence type="ECO:0000259" key="19">
    <source>
        <dbReference type="Pfam" id="PF01059"/>
    </source>
</evidence>
<evidence type="ECO:0000313" key="20">
    <source>
        <dbReference type="EMBL" id="AOY39469.1"/>
    </source>
</evidence>
<name>A0A343A4J1_9COLE</name>
<dbReference type="AlphaFoldDB" id="A0A343A4J1"/>
<keyword evidence="14 17" id="KW-0496">Mitochondrion</keyword>
<feature type="transmembrane region" description="Helical" evidence="17">
    <location>
        <begin position="292"/>
        <end position="316"/>
    </location>
</feature>
<evidence type="ECO:0000256" key="12">
    <source>
        <dbReference type="ARBA" id="ARBA00023027"/>
    </source>
</evidence>
<dbReference type="GO" id="GO:0015990">
    <property type="term" value="P:electron transport coupled proton transport"/>
    <property type="evidence" value="ECO:0007669"/>
    <property type="project" value="TreeGrafter"/>
</dbReference>
<keyword evidence="7 17" id="KW-0679">Respiratory chain</keyword>
<keyword evidence="13 17" id="KW-0830">Ubiquinone</keyword>
<feature type="transmembrane region" description="Helical" evidence="17">
    <location>
        <begin position="336"/>
        <end position="355"/>
    </location>
</feature>
<evidence type="ECO:0000256" key="8">
    <source>
        <dbReference type="ARBA" id="ARBA00022692"/>
    </source>
</evidence>
<dbReference type="PRINTS" id="PR01437">
    <property type="entry name" value="NUOXDRDTASE4"/>
</dbReference>